<feature type="transmembrane region" description="Helical" evidence="1">
    <location>
        <begin position="93"/>
        <end position="115"/>
    </location>
</feature>
<dbReference type="RefSeq" id="WP_072747511.1">
    <property type="nucleotide sequence ID" value="NZ_FOHL01000006.1"/>
</dbReference>
<keyword evidence="1" id="KW-1133">Transmembrane helix</keyword>
<accession>A0A1M7TFF6</accession>
<dbReference type="EMBL" id="FRDL01000006">
    <property type="protein sequence ID" value="SHN69484.1"/>
    <property type="molecule type" value="Genomic_DNA"/>
</dbReference>
<evidence type="ECO:0000313" key="2">
    <source>
        <dbReference type="EMBL" id="SHN69484.1"/>
    </source>
</evidence>
<feature type="transmembrane region" description="Helical" evidence="1">
    <location>
        <begin position="144"/>
        <end position="172"/>
    </location>
</feature>
<name>A0A1M7TFF6_9RHOB</name>
<sequence>MANTIRNPLVWSAEALERALGGLSEAGARLGGAADGREAPPALRRIGMEDIRAALRAGWDDFLACRTHALLLCVIYPLVGLAAWMAAADARLLPLLFPAAAGFALIGPAAAIGLYELSRRRERGESPSWIDAFRVIGSPAFGPVFALTLMLGAVFVAWMAIAAALYAATLGAHAPASLADLARLALTTPEGWALIAASAAVGGLLAATVLAASVISFPMLLDRDVGLPAAVVASVRFTLLNPGPALAWGAIVAGALALGMLPLFAGLVVAVPVLGHATWHLYRRATAPEAEPGADKALA</sequence>
<dbReference type="OrthoDB" id="9809543at2"/>
<feature type="transmembrane region" description="Helical" evidence="1">
    <location>
        <begin position="246"/>
        <end position="274"/>
    </location>
</feature>
<feature type="transmembrane region" description="Helical" evidence="1">
    <location>
        <begin position="224"/>
        <end position="240"/>
    </location>
</feature>
<reference evidence="2 3" key="1">
    <citation type="submission" date="2016-12" db="EMBL/GenBank/DDBJ databases">
        <authorList>
            <person name="Song W.-J."/>
            <person name="Kurnit D.M."/>
        </authorList>
    </citation>
    <scope>NUCLEOTIDE SEQUENCE [LARGE SCALE GENOMIC DNA]</scope>
    <source>
        <strain evidence="2 3">CGMCC 1.10808</strain>
    </source>
</reference>
<protein>
    <submittedName>
        <fullName evidence="2">Uncharacterized membrane protein</fullName>
    </submittedName>
</protein>
<dbReference type="AlphaFoldDB" id="A0A1M7TFF6"/>
<proteinExistence type="predicted"/>
<keyword evidence="3" id="KW-1185">Reference proteome</keyword>
<organism evidence="2 3">
    <name type="scientific">Oceanicella actignis</name>
    <dbReference type="NCBI Taxonomy" id="1189325"/>
    <lineage>
        <taxon>Bacteria</taxon>
        <taxon>Pseudomonadati</taxon>
        <taxon>Pseudomonadota</taxon>
        <taxon>Alphaproteobacteria</taxon>
        <taxon>Rhodobacterales</taxon>
        <taxon>Paracoccaceae</taxon>
        <taxon>Oceanicella</taxon>
    </lineage>
</organism>
<feature type="transmembrane region" description="Helical" evidence="1">
    <location>
        <begin position="192"/>
        <end position="217"/>
    </location>
</feature>
<dbReference type="Pfam" id="PF09955">
    <property type="entry name" value="DUF2189"/>
    <property type="match status" value="1"/>
</dbReference>
<evidence type="ECO:0000313" key="3">
    <source>
        <dbReference type="Proteomes" id="UP000184066"/>
    </source>
</evidence>
<keyword evidence="1" id="KW-0472">Membrane</keyword>
<dbReference type="Proteomes" id="UP000184066">
    <property type="component" value="Unassembled WGS sequence"/>
</dbReference>
<evidence type="ECO:0000256" key="1">
    <source>
        <dbReference type="SAM" id="Phobius"/>
    </source>
</evidence>
<feature type="transmembrane region" description="Helical" evidence="1">
    <location>
        <begin position="69"/>
        <end position="87"/>
    </location>
</feature>
<gene>
    <name evidence="2" type="ORF">SAMN05216200_10675</name>
</gene>
<dbReference type="InterPro" id="IPR018692">
    <property type="entry name" value="DUF2189"/>
</dbReference>
<keyword evidence="1" id="KW-0812">Transmembrane</keyword>